<dbReference type="EMBL" id="LAZR01000173">
    <property type="protein sequence ID" value="KKN84260.1"/>
    <property type="molecule type" value="Genomic_DNA"/>
</dbReference>
<proteinExistence type="inferred from homology"/>
<evidence type="ECO:0000256" key="1">
    <source>
        <dbReference type="ARBA" id="ARBA00007953"/>
    </source>
</evidence>
<dbReference type="PANTHER" id="PTHR13326">
    <property type="entry name" value="TRNA PSEUDOURIDINE SYNTHASE D"/>
    <property type="match status" value="1"/>
</dbReference>
<name>A0A0F9TTC1_9ZZZZ</name>
<evidence type="ECO:0000313" key="4">
    <source>
        <dbReference type="EMBL" id="KKN84260.1"/>
    </source>
</evidence>
<accession>A0A0F9TTC1</accession>
<dbReference type="InterPro" id="IPR011760">
    <property type="entry name" value="PsdUridine_synth_TruD_insert"/>
</dbReference>
<dbReference type="PIRSF" id="PIRSF037016">
    <property type="entry name" value="Pseudouridin_synth_euk_prd"/>
    <property type="match status" value="1"/>
</dbReference>
<dbReference type="GO" id="GO:0003723">
    <property type="term" value="F:RNA binding"/>
    <property type="evidence" value="ECO:0007669"/>
    <property type="project" value="InterPro"/>
</dbReference>
<dbReference type="AlphaFoldDB" id="A0A0F9TTC1"/>
<feature type="domain" description="TRUD" evidence="3">
    <location>
        <begin position="192"/>
        <end position="418"/>
    </location>
</feature>
<dbReference type="GO" id="GO:0009982">
    <property type="term" value="F:pseudouridine synthase activity"/>
    <property type="evidence" value="ECO:0007669"/>
    <property type="project" value="InterPro"/>
</dbReference>
<dbReference type="Pfam" id="PF01142">
    <property type="entry name" value="TruD"/>
    <property type="match status" value="1"/>
</dbReference>
<dbReference type="Gene3D" id="3.30.70.3160">
    <property type="match status" value="1"/>
</dbReference>
<dbReference type="PROSITE" id="PS50984">
    <property type="entry name" value="TRUD"/>
    <property type="match status" value="1"/>
</dbReference>
<comment type="similarity">
    <text evidence="1">Belongs to the pseudouridine synthase TruD family.</text>
</comment>
<dbReference type="SUPFAM" id="SSF55120">
    <property type="entry name" value="Pseudouridine synthase"/>
    <property type="match status" value="1"/>
</dbReference>
<dbReference type="InterPro" id="IPR001656">
    <property type="entry name" value="PsdUridine_synth_TruD"/>
</dbReference>
<dbReference type="Gene3D" id="1.10.1510.30">
    <property type="match status" value="1"/>
</dbReference>
<dbReference type="InterPro" id="IPR042214">
    <property type="entry name" value="TruD_catalytic"/>
</dbReference>
<comment type="caution">
    <text evidence="4">The sequence shown here is derived from an EMBL/GenBank/DDBJ whole genome shotgun (WGS) entry which is preliminary data.</text>
</comment>
<dbReference type="GO" id="GO:0001522">
    <property type="term" value="P:pseudouridine synthesis"/>
    <property type="evidence" value="ECO:0007669"/>
    <property type="project" value="InterPro"/>
</dbReference>
<dbReference type="CDD" id="cd02576">
    <property type="entry name" value="PseudoU_synth_ScPUS7"/>
    <property type="match status" value="1"/>
</dbReference>
<dbReference type="Gene3D" id="3.30.2350.20">
    <property type="entry name" value="TruD, catalytic domain"/>
    <property type="match status" value="1"/>
</dbReference>
<keyword evidence="2" id="KW-0413">Isomerase</keyword>
<protein>
    <recommendedName>
        <fullName evidence="3">TRUD domain-containing protein</fullName>
    </recommendedName>
</protein>
<dbReference type="PANTHER" id="PTHR13326:SF21">
    <property type="entry name" value="PSEUDOURIDYLATE SYNTHASE PUS7L"/>
    <property type="match status" value="1"/>
</dbReference>
<gene>
    <name evidence="4" type="ORF">LCGC14_0290740</name>
</gene>
<evidence type="ECO:0000259" key="3">
    <source>
        <dbReference type="PROSITE" id="PS50984"/>
    </source>
</evidence>
<evidence type="ECO:0000256" key="2">
    <source>
        <dbReference type="ARBA" id="ARBA00023235"/>
    </source>
</evidence>
<sequence>MHDQRRNFYSFKTNSQKEIERFVGIEAYSSSKLEGVGGVCKTLFKDFIVKEIDNNGKILDIKDDPPSPSFSKELHDAYTTFNLVKINKDTFQAVRNLRKALKIPYTSINYSGLKDKKSISVQKISIKGNYIKELKKLKIHDIFIRNIFPTKRPVKLGGHLGNNFTIIIRNIEDLKIDNQKVKKLLEFLSRFGFPNYFGVQRFGKYRPNSHFVGRLLLEGEYKRAFNEYVLSTYSTEPDTSRIAREDLRSDGDLQKAYEKFPKHLMYERNMISFLMSNSGDYQGAIDTLTKDLKRLLISSFQSYLFNKMVTMRVKKGISLFQPTKGDVIGILDDNYQNITRIKYIYGGFYDEFLRKALEQNRASIVLPIIGKETNLDDFPLMKAIFKEVVKIEGIDETIFKKHSVKEGGFKGSVRALTIKPVGLEMMDFTDDELHPGKKKIKIEFSIQKGSYATMLIREIIK</sequence>
<dbReference type="NCBIfam" id="TIGR00094">
    <property type="entry name" value="tRNA_TruD_broad"/>
    <property type="match status" value="1"/>
</dbReference>
<reference evidence="4" key="1">
    <citation type="journal article" date="2015" name="Nature">
        <title>Complex archaea that bridge the gap between prokaryotes and eukaryotes.</title>
        <authorList>
            <person name="Spang A."/>
            <person name="Saw J.H."/>
            <person name="Jorgensen S.L."/>
            <person name="Zaremba-Niedzwiedzka K."/>
            <person name="Martijn J."/>
            <person name="Lind A.E."/>
            <person name="van Eijk R."/>
            <person name="Schleper C."/>
            <person name="Guy L."/>
            <person name="Ettema T.J."/>
        </authorList>
    </citation>
    <scope>NUCLEOTIDE SEQUENCE</scope>
</reference>
<organism evidence="4">
    <name type="scientific">marine sediment metagenome</name>
    <dbReference type="NCBI Taxonomy" id="412755"/>
    <lineage>
        <taxon>unclassified sequences</taxon>
        <taxon>metagenomes</taxon>
        <taxon>ecological metagenomes</taxon>
    </lineage>
</organism>
<dbReference type="GO" id="GO:0005634">
    <property type="term" value="C:nucleus"/>
    <property type="evidence" value="ECO:0007669"/>
    <property type="project" value="TreeGrafter"/>
</dbReference>
<dbReference type="HAMAP" id="MF_01082">
    <property type="entry name" value="TruD"/>
    <property type="match status" value="1"/>
</dbReference>
<dbReference type="InterPro" id="IPR020103">
    <property type="entry name" value="PsdUridine_synth_cat_dom_sf"/>
</dbReference>